<sequence length="222" mass="23396">MNCCGSLPFCASPSCCPTDPALRLGLKVFCYITVPIWIVPALIVCLPMWCIKGCKCASQAGSPAVTTTGGTAATSGGVKLGTLIVAFVAGGITGVAVDGVIIGGIIIAGKSIADNAKGTVAPTESICQDPDLLNTVQNTIIQYSDPATVAQYLSDYMITNYRTPGLCNNYMVQVIKNEFAAISSDSTSIVLHDLDNNSTNHSKITRCRNNNSIYQFDFELLI</sequence>
<keyword evidence="1" id="KW-0812">Transmembrane</keyword>
<evidence type="ECO:0000313" key="3">
    <source>
        <dbReference type="WBParaSite" id="PSAMB.scaffold2715size21674.g18886.t1"/>
    </source>
</evidence>
<dbReference type="AlphaFoldDB" id="A0A914VXJ5"/>
<reference evidence="3" key="1">
    <citation type="submission" date="2022-11" db="UniProtKB">
        <authorList>
            <consortium name="WormBaseParasite"/>
        </authorList>
    </citation>
    <scope>IDENTIFICATION</scope>
</reference>
<feature type="transmembrane region" description="Helical" evidence="1">
    <location>
        <begin position="28"/>
        <end position="49"/>
    </location>
</feature>
<keyword evidence="1" id="KW-0472">Membrane</keyword>
<dbReference type="WBParaSite" id="PSAMB.scaffold2715size21674.g18886.t1">
    <property type="protein sequence ID" value="PSAMB.scaffold2715size21674.g18886.t1"/>
    <property type="gene ID" value="PSAMB.scaffold2715size21674.g18886"/>
</dbReference>
<accession>A0A914VXJ5</accession>
<evidence type="ECO:0000313" key="2">
    <source>
        <dbReference type="Proteomes" id="UP000887566"/>
    </source>
</evidence>
<evidence type="ECO:0000256" key="1">
    <source>
        <dbReference type="SAM" id="Phobius"/>
    </source>
</evidence>
<dbReference type="Proteomes" id="UP000887566">
    <property type="component" value="Unplaced"/>
</dbReference>
<keyword evidence="1" id="KW-1133">Transmembrane helix</keyword>
<organism evidence="2 3">
    <name type="scientific">Plectus sambesii</name>
    <dbReference type="NCBI Taxonomy" id="2011161"/>
    <lineage>
        <taxon>Eukaryota</taxon>
        <taxon>Metazoa</taxon>
        <taxon>Ecdysozoa</taxon>
        <taxon>Nematoda</taxon>
        <taxon>Chromadorea</taxon>
        <taxon>Plectida</taxon>
        <taxon>Plectina</taxon>
        <taxon>Plectoidea</taxon>
        <taxon>Plectidae</taxon>
        <taxon>Plectus</taxon>
    </lineage>
</organism>
<proteinExistence type="predicted"/>
<keyword evidence="2" id="KW-1185">Reference proteome</keyword>
<name>A0A914VXJ5_9BILA</name>
<protein>
    <submittedName>
        <fullName evidence="3">Uncharacterized protein</fullName>
    </submittedName>
</protein>